<dbReference type="Gene3D" id="3.30.1370.80">
    <property type="entry name" value="Molybdopterin cofactor biosynthesis MoaD-related, C-terminal domain"/>
    <property type="match status" value="1"/>
</dbReference>
<feature type="domain" description="Molybdopterin cofactor biosynthesis MoaD-related C-terminal" evidence="1">
    <location>
        <begin position="5"/>
        <end position="91"/>
    </location>
</feature>
<dbReference type="EMBL" id="FOGT01000001">
    <property type="protein sequence ID" value="SER47279.1"/>
    <property type="molecule type" value="Genomic_DNA"/>
</dbReference>
<dbReference type="InterPro" id="IPR015272">
    <property type="entry name" value="MoadD_C"/>
</dbReference>
<proteinExistence type="predicted"/>
<dbReference type="Pfam" id="PF09189">
    <property type="entry name" value="MoaD_arch"/>
    <property type="match status" value="1"/>
</dbReference>
<dbReference type="OrthoDB" id="2468967at2"/>
<name>A0A1H9PHE6_9BACI</name>
<evidence type="ECO:0000313" key="3">
    <source>
        <dbReference type="Proteomes" id="UP000198571"/>
    </source>
</evidence>
<dbReference type="InterPro" id="IPR036473">
    <property type="entry name" value="Mopterin_CF_MoaD-rel_C_sf"/>
</dbReference>
<keyword evidence="3" id="KW-1185">Reference proteome</keyword>
<dbReference type="AlphaFoldDB" id="A0A1H9PHE6"/>
<dbReference type="Proteomes" id="UP000198571">
    <property type="component" value="Unassembled WGS sequence"/>
</dbReference>
<evidence type="ECO:0000313" key="2">
    <source>
        <dbReference type="EMBL" id="SER47279.1"/>
    </source>
</evidence>
<evidence type="ECO:0000259" key="1">
    <source>
        <dbReference type="Pfam" id="PF09189"/>
    </source>
</evidence>
<dbReference type="RefSeq" id="WP_093047230.1">
    <property type="nucleotide sequence ID" value="NZ_FOGT01000001.1"/>
</dbReference>
<reference evidence="3" key="1">
    <citation type="submission" date="2016-10" db="EMBL/GenBank/DDBJ databases">
        <authorList>
            <person name="Varghese N."/>
            <person name="Submissions S."/>
        </authorList>
    </citation>
    <scope>NUCLEOTIDE SEQUENCE [LARGE SCALE GENOMIC DNA]</scope>
    <source>
        <strain evidence="3">S9</strain>
    </source>
</reference>
<organism evidence="2 3">
    <name type="scientific">Salipaludibacillus aurantiacus</name>
    <dbReference type="NCBI Taxonomy" id="1601833"/>
    <lineage>
        <taxon>Bacteria</taxon>
        <taxon>Bacillati</taxon>
        <taxon>Bacillota</taxon>
        <taxon>Bacilli</taxon>
        <taxon>Bacillales</taxon>
        <taxon>Bacillaceae</taxon>
    </lineage>
</organism>
<gene>
    <name evidence="2" type="ORF">SAMN05518684_101305</name>
</gene>
<accession>A0A1H9PHE6</accession>
<dbReference type="STRING" id="1601833.SAMN05518684_101305"/>
<sequence>MTVTETLENRGIPQKELISYLTQLGGIASKVENGRAVVRHKNWLCVLISKPPVMFMHSEIPVVIVKFEAEKEQELEKILKKFRLKTFRAGG</sequence>
<protein>
    <recommendedName>
        <fullName evidence="1">Molybdopterin cofactor biosynthesis MoaD-related C-terminal domain-containing protein</fullName>
    </recommendedName>
</protein>